<dbReference type="AlphaFoldDB" id="A0A0J0YPH7"/>
<protein>
    <submittedName>
        <fullName evidence="1">General secretion pathway protein GspG</fullName>
    </submittedName>
</protein>
<proteinExistence type="predicted"/>
<keyword evidence="2" id="KW-1185">Reference proteome</keyword>
<dbReference type="OrthoDB" id="8606771at2"/>
<dbReference type="PATRIC" id="fig|1470200.3.peg.1336"/>
<evidence type="ECO:0000313" key="1">
    <source>
        <dbReference type="EMBL" id="KLT72056.1"/>
    </source>
</evidence>
<dbReference type="Proteomes" id="UP000036027">
    <property type="component" value="Unassembled WGS sequence"/>
</dbReference>
<evidence type="ECO:0000313" key="2">
    <source>
        <dbReference type="Proteomes" id="UP000036027"/>
    </source>
</evidence>
<dbReference type="EMBL" id="JTDO01000022">
    <property type="protein sequence ID" value="KLT72056.1"/>
    <property type="molecule type" value="Genomic_DNA"/>
</dbReference>
<organism evidence="1 2">
    <name type="scientific">Neisseria arctica</name>
    <dbReference type="NCBI Taxonomy" id="1470200"/>
    <lineage>
        <taxon>Bacteria</taxon>
        <taxon>Pseudomonadati</taxon>
        <taxon>Pseudomonadota</taxon>
        <taxon>Betaproteobacteria</taxon>
        <taxon>Neisseriales</taxon>
        <taxon>Neisseriaceae</taxon>
        <taxon>Neisseria</taxon>
    </lineage>
</organism>
<dbReference type="RefSeq" id="WP_047761839.1">
    <property type="nucleotide sequence ID" value="NZ_CP091510.1"/>
</dbReference>
<sequence>MQILPFQKEIAERMLAGTEGEIIHPESVFVQTENGYWVAWHEGLAAVLAPDTPPDIPCDWVEGAHSLEEMVALLESGEYAEVMEFDGDDEAWQEALAECGEDHDHTESCCHTKN</sequence>
<gene>
    <name evidence="1" type="ORF">PL75_10225</name>
</gene>
<reference evidence="1 2" key="1">
    <citation type="submission" date="2014-11" db="EMBL/GenBank/DDBJ databases">
        <title>Genome of a novel goose pathogen.</title>
        <authorList>
            <person name="Hansen C.M."/>
            <person name="Hueffer K."/>
            <person name="Choi S.C."/>
        </authorList>
    </citation>
    <scope>NUCLEOTIDE SEQUENCE [LARGE SCALE GENOMIC DNA]</scope>
    <source>
        <strain evidence="1 2">KH1503</strain>
    </source>
</reference>
<comment type="caution">
    <text evidence="1">The sequence shown here is derived from an EMBL/GenBank/DDBJ whole genome shotgun (WGS) entry which is preliminary data.</text>
</comment>
<name>A0A0J0YPH7_9NEIS</name>
<accession>A0A0J0YPH7</accession>